<dbReference type="GO" id="GO:0016281">
    <property type="term" value="C:eukaryotic translation initiation factor 4F complex"/>
    <property type="evidence" value="ECO:0007669"/>
    <property type="project" value="TreeGrafter"/>
</dbReference>
<dbReference type="Proteomes" id="UP000631114">
    <property type="component" value="Unassembled WGS sequence"/>
</dbReference>
<dbReference type="Gene3D" id="1.25.40.180">
    <property type="match status" value="1"/>
</dbReference>
<gene>
    <name evidence="3" type="ORF">IFM89_023805</name>
</gene>
<evidence type="ECO:0000256" key="1">
    <source>
        <dbReference type="ARBA" id="ARBA00022540"/>
    </source>
</evidence>
<accession>A0A835HY02</accession>
<sequence length="233" mass="25792">MILPSYSTVVSSTNSQMGGHRGFQPQIRGYAVQDVRMDERHSFKNRTLSVPLSQRPLDNNPITLGPQGGLARGMSARGQPLMSVVPLADIPPPGDPRRFPAGPNGYGPASEWTSYAREEALQRYSSERPMAMPTYDQLNSQDRNMYLGNRDLWSGERPLDRSMAPAAARLQGTSTVPLAQVAPEKFVFEERLREMSISAIKEFYSAKDKEEVALCTKELNSPSSSGRTWKGIS</sequence>
<evidence type="ECO:0000313" key="4">
    <source>
        <dbReference type="Proteomes" id="UP000631114"/>
    </source>
</evidence>
<dbReference type="PANTHER" id="PTHR23253:SF9">
    <property type="entry name" value="EUKARYOTIC TRANSLATION INITIATION FACTOR 4 GAMMA 2"/>
    <property type="match status" value="1"/>
</dbReference>
<evidence type="ECO:0000313" key="3">
    <source>
        <dbReference type="EMBL" id="KAF9606222.1"/>
    </source>
</evidence>
<reference evidence="3 4" key="1">
    <citation type="submission" date="2020-10" db="EMBL/GenBank/DDBJ databases">
        <title>The Coptis chinensis genome and diversification of protoberbering-type alkaloids.</title>
        <authorList>
            <person name="Wang B."/>
            <person name="Shu S."/>
            <person name="Song C."/>
            <person name="Liu Y."/>
        </authorList>
    </citation>
    <scope>NUCLEOTIDE SEQUENCE [LARGE SCALE GENOMIC DNA]</scope>
    <source>
        <strain evidence="3">HL-2020</strain>
        <tissue evidence="3">Leaf</tissue>
    </source>
</reference>
<evidence type="ECO:0000256" key="2">
    <source>
        <dbReference type="ARBA" id="ARBA00022917"/>
    </source>
</evidence>
<keyword evidence="4" id="KW-1185">Reference proteome</keyword>
<dbReference type="OrthoDB" id="514777at2759"/>
<name>A0A835HY02_9MAGN</name>
<protein>
    <submittedName>
        <fullName evidence="3">Uncharacterized protein</fullName>
    </submittedName>
</protein>
<organism evidence="3 4">
    <name type="scientific">Coptis chinensis</name>
    <dbReference type="NCBI Taxonomy" id="261450"/>
    <lineage>
        <taxon>Eukaryota</taxon>
        <taxon>Viridiplantae</taxon>
        <taxon>Streptophyta</taxon>
        <taxon>Embryophyta</taxon>
        <taxon>Tracheophyta</taxon>
        <taxon>Spermatophyta</taxon>
        <taxon>Magnoliopsida</taxon>
        <taxon>Ranunculales</taxon>
        <taxon>Ranunculaceae</taxon>
        <taxon>Coptidoideae</taxon>
        <taxon>Coptis</taxon>
    </lineage>
</organism>
<comment type="caution">
    <text evidence="3">The sequence shown here is derived from an EMBL/GenBank/DDBJ whole genome shotgun (WGS) entry which is preliminary data.</text>
</comment>
<dbReference type="GO" id="GO:0003743">
    <property type="term" value="F:translation initiation factor activity"/>
    <property type="evidence" value="ECO:0007669"/>
    <property type="project" value="UniProtKB-KW"/>
</dbReference>
<dbReference type="GO" id="GO:0003729">
    <property type="term" value="F:mRNA binding"/>
    <property type="evidence" value="ECO:0007669"/>
    <property type="project" value="TreeGrafter"/>
</dbReference>
<keyword evidence="1" id="KW-0396">Initiation factor</keyword>
<dbReference type="EMBL" id="JADFTS010000005">
    <property type="protein sequence ID" value="KAF9606222.1"/>
    <property type="molecule type" value="Genomic_DNA"/>
</dbReference>
<dbReference type="PANTHER" id="PTHR23253">
    <property type="entry name" value="EUKARYOTIC TRANSLATION INITIATION FACTOR 4 GAMMA"/>
    <property type="match status" value="1"/>
</dbReference>
<keyword evidence="2" id="KW-0648">Protein biosynthesis</keyword>
<dbReference type="AlphaFoldDB" id="A0A835HY02"/>
<proteinExistence type="predicted"/>